<keyword evidence="2" id="KW-1185">Reference proteome</keyword>
<accession>A0A0M0GGC2</accession>
<reference evidence="2" key="1">
    <citation type="submission" date="2015-07" db="EMBL/GenBank/DDBJ databases">
        <title>Fjat-10036 dsm4.</title>
        <authorList>
            <person name="Liu B."/>
            <person name="Wang J."/>
            <person name="Zhu Y."/>
            <person name="Liu G."/>
            <person name="Chen Q."/>
            <person name="Chen Z."/>
            <person name="Lan J."/>
            <person name="Che J."/>
            <person name="Ge C."/>
            <person name="Shi H."/>
            <person name="Pan Z."/>
            <person name="Liu X."/>
        </authorList>
    </citation>
    <scope>NUCLEOTIDE SEQUENCE [LARGE SCALE GENOMIC DNA]</scope>
    <source>
        <strain evidence="2">DSM 4</strain>
    </source>
</reference>
<sequence length="68" mass="7583">MAEMNIDLEGRERTSFEVLEHTPEKVVSVTEFNDGTILKFEIVAGDINVSCNKSLVVQEDGKTIKIVD</sequence>
<organism evidence="1 2">
    <name type="scientific">Sporosarcina globispora</name>
    <name type="common">Bacillus globisporus</name>
    <dbReference type="NCBI Taxonomy" id="1459"/>
    <lineage>
        <taxon>Bacteria</taxon>
        <taxon>Bacillati</taxon>
        <taxon>Bacillota</taxon>
        <taxon>Bacilli</taxon>
        <taxon>Bacillales</taxon>
        <taxon>Caryophanaceae</taxon>
        <taxon>Sporosarcina</taxon>
    </lineage>
</organism>
<dbReference type="PATRIC" id="fig|1459.3.peg.4500"/>
<dbReference type="RefSeq" id="WP_053436304.1">
    <property type="nucleotide sequence ID" value="NZ_LGUF01000007.1"/>
</dbReference>
<comment type="caution">
    <text evidence="1">The sequence shown here is derived from an EMBL/GenBank/DDBJ whole genome shotgun (WGS) entry which is preliminary data.</text>
</comment>
<evidence type="ECO:0000313" key="1">
    <source>
        <dbReference type="EMBL" id="KON88919.1"/>
    </source>
</evidence>
<dbReference type="Proteomes" id="UP000037109">
    <property type="component" value="Unassembled WGS sequence"/>
</dbReference>
<gene>
    <name evidence="1" type="ORF">AF332_20395</name>
</gene>
<name>A0A0M0GGC2_SPOGL</name>
<dbReference type="EMBL" id="LGUF01000007">
    <property type="protein sequence ID" value="KON88919.1"/>
    <property type="molecule type" value="Genomic_DNA"/>
</dbReference>
<dbReference type="AlphaFoldDB" id="A0A0M0GGC2"/>
<evidence type="ECO:0000313" key="2">
    <source>
        <dbReference type="Proteomes" id="UP000037109"/>
    </source>
</evidence>
<proteinExistence type="predicted"/>
<protein>
    <submittedName>
        <fullName evidence="1">Uncharacterized protein</fullName>
    </submittedName>
</protein>